<geneLocation type="plasmid" evidence="4 5">
    <name>unnamed1</name>
</geneLocation>
<keyword evidence="1" id="KW-0521">NADP</keyword>
<evidence type="ECO:0000313" key="4">
    <source>
        <dbReference type="EMBL" id="AQS50164.1"/>
    </source>
</evidence>
<dbReference type="Gene3D" id="3.90.180.10">
    <property type="entry name" value="Medium-chain alcohol dehydrogenases, catalytic domain"/>
    <property type="match status" value="1"/>
</dbReference>
<dbReference type="InterPro" id="IPR013149">
    <property type="entry name" value="ADH-like_C"/>
</dbReference>
<keyword evidence="4" id="KW-0614">Plasmid</keyword>
<accession>A0ABM6IMT7</accession>
<dbReference type="PANTHER" id="PTHR48106:SF8">
    <property type="entry name" value="OS02G0805600 PROTEIN"/>
    <property type="match status" value="1"/>
</dbReference>
<organism evidence="4 5">
    <name type="scientific">Thioclava nitratireducens</name>
    <dbReference type="NCBI Taxonomy" id="1915078"/>
    <lineage>
        <taxon>Bacteria</taxon>
        <taxon>Pseudomonadati</taxon>
        <taxon>Pseudomonadota</taxon>
        <taxon>Alphaproteobacteria</taxon>
        <taxon>Rhodobacterales</taxon>
        <taxon>Paracoccaceae</taxon>
        <taxon>Thioclava</taxon>
    </lineage>
</organism>
<evidence type="ECO:0000256" key="1">
    <source>
        <dbReference type="ARBA" id="ARBA00022857"/>
    </source>
</evidence>
<name>A0ABM6IMT7_9RHOB</name>
<evidence type="ECO:0000259" key="3">
    <source>
        <dbReference type="Pfam" id="PF00107"/>
    </source>
</evidence>
<keyword evidence="2" id="KW-0560">Oxidoreductase</keyword>
<dbReference type="PANTHER" id="PTHR48106">
    <property type="entry name" value="QUINONE OXIDOREDUCTASE PIG3-RELATED"/>
    <property type="match status" value="1"/>
</dbReference>
<reference evidence="4 5" key="1">
    <citation type="submission" date="2017-01" db="EMBL/GenBank/DDBJ databases">
        <title>The complete genome sequence of a sulfur-oxidizing marine bacterium Thioclava sp. 25B10_4T.</title>
        <authorList>
            <person name="Liu Y."/>
            <person name="Lai Q."/>
            <person name="Shao Z."/>
        </authorList>
    </citation>
    <scope>NUCLEOTIDE SEQUENCE [LARGE SCALE GENOMIC DNA]</scope>
    <source>
        <strain evidence="4 5">25B10_4</strain>
        <plasmid evidence="4 5">unnamed1</plasmid>
    </source>
</reference>
<gene>
    <name evidence="4" type="ORF">BMG03_19875</name>
</gene>
<dbReference type="Proteomes" id="UP000185622">
    <property type="component" value="Plasmid unnamed1"/>
</dbReference>
<evidence type="ECO:0000313" key="5">
    <source>
        <dbReference type="Proteomes" id="UP000185622"/>
    </source>
</evidence>
<dbReference type="InterPro" id="IPR036291">
    <property type="entry name" value="NAD(P)-bd_dom_sf"/>
</dbReference>
<dbReference type="Pfam" id="PF00107">
    <property type="entry name" value="ADH_zinc_N"/>
    <property type="match status" value="1"/>
</dbReference>
<dbReference type="Gene3D" id="3.40.50.720">
    <property type="entry name" value="NAD(P)-binding Rossmann-like Domain"/>
    <property type="match status" value="1"/>
</dbReference>
<keyword evidence="5" id="KW-1185">Reference proteome</keyword>
<protein>
    <recommendedName>
        <fullName evidence="3">Alcohol dehydrogenase-like C-terminal domain-containing protein</fullName>
    </recommendedName>
</protein>
<sequence length="176" mass="19041">MRQSPTAIQLAKCFSAKVITTVGSAEKAQAAARLGADRVVNYKAEDFVAATLEMTEGRGADVVLDMVGADYLQRNFDAVAVDGRIAQIAFLTGSKGTFDLRPILFKRLAIIGSTLRARPVSMKAELASALEQHVLPLLRERKAIPVIDSTFPLHQVHYAHTQMDTGAHIGKIVLTV</sequence>
<evidence type="ECO:0000256" key="2">
    <source>
        <dbReference type="ARBA" id="ARBA00023002"/>
    </source>
</evidence>
<dbReference type="SUPFAM" id="SSF51735">
    <property type="entry name" value="NAD(P)-binding Rossmann-fold domains"/>
    <property type="match status" value="1"/>
</dbReference>
<dbReference type="EMBL" id="CP019438">
    <property type="protein sequence ID" value="AQS50164.1"/>
    <property type="molecule type" value="Genomic_DNA"/>
</dbReference>
<feature type="domain" description="Alcohol dehydrogenase-like C-terminal" evidence="3">
    <location>
        <begin position="7"/>
        <end position="119"/>
    </location>
</feature>
<proteinExistence type="predicted"/>